<dbReference type="NCBIfam" id="TIGR02675">
    <property type="entry name" value="tape_meas_nterm"/>
    <property type="match status" value="1"/>
</dbReference>
<proteinExistence type="predicted"/>
<feature type="region of interest" description="Disordered" evidence="1">
    <location>
        <begin position="467"/>
        <end position="486"/>
    </location>
</feature>
<dbReference type="Proteomes" id="UP000618579">
    <property type="component" value="Unassembled WGS sequence"/>
</dbReference>
<dbReference type="Pfam" id="PF20155">
    <property type="entry name" value="TMP_3"/>
    <property type="match status" value="1"/>
</dbReference>
<dbReference type="InterPro" id="IPR053058">
    <property type="entry name" value="Mulikevirus_tape_measure"/>
</dbReference>
<dbReference type="EMBL" id="WHNZ01000004">
    <property type="protein sequence ID" value="NOU98486.1"/>
    <property type="molecule type" value="Genomic_DNA"/>
</dbReference>
<dbReference type="PANTHER" id="PTHR38812:SF2">
    <property type="entry name" value="MU-LIKE PROPHAGE FLUMU PROTEIN GP42"/>
    <property type="match status" value="1"/>
</dbReference>
<sequence length="559" mass="59490">MIDNMTRPATKAMRTMGALALKTAAVAVGVHALSAAIAGVATTKSALKLASDAEQANIAFTTMLGSAEKATAFMEQLSDFANATPFDLPQLREASKKMLAFGFSAERVLPMLTAVGNASAGLSLGKEGIDRLTLALGQMRAKGKVSGDEMLQLVEAGIPAWEILAQKMNTSTATVMKMSEKGIIPADKAINALIDGMNKRFPDMMDKQSKSLGGMWSTMKDTFENDLLVKWGEGISAALKPRFDALISWINNNGATIKRWGETLAKAAKAGSDAILSNFERAFKYVRTNYLDNPAFKNLSTIKQKFEFIIDDLKRTFDSWYKSGGSEQIKSATSSLIGFISTALSGSSNHLASVGIDLGKSIASGMLTGLEQFAKENPKMAALMTYIATPGSPTVKLAAAIAVGSGGVESVSKISSDIKSDAEVFKTEGFGSGVKNFLKPFNRLLHPEVFLDENGKVLGGQPLIDYRKAHPGPPAPPPSHAGGLSRVPYNGYMARLHVDEEVLTKSDADKRRVGGGGSISGNGPLIHIERMEVRQDSDIDAVARSLARELHGLQGAIAQ</sequence>
<dbReference type="PANTHER" id="PTHR38812">
    <property type="entry name" value="MU-LIKE PROPHAGE FLUMU PROTEIN GP42"/>
    <property type="match status" value="1"/>
</dbReference>
<evidence type="ECO:0000256" key="1">
    <source>
        <dbReference type="SAM" id="MobiDB-lite"/>
    </source>
</evidence>
<dbReference type="RefSeq" id="WP_171681377.1">
    <property type="nucleotide sequence ID" value="NZ_WHNZ01000004.1"/>
</dbReference>
<evidence type="ECO:0000313" key="5">
    <source>
        <dbReference type="Proteomes" id="UP000618579"/>
    </source>
</evidence>
<feature type="chain" id="PRO_5047505147" evidence="2">
    <location>
        <begin position="28"/>
        <end position="559"/>
    </location>
</feature>
<keyword evidence="5" id="KW-1185">Reference proteome</keyword>
<feature type="domain" description="Tape measure protein N-terminal" evidence="3">
    <location>
        <begin position="44"/>
        <end position="224"/>
    </location>
</feature>
<organism evidence="4 5">
    <name type="scientific">Paenibacillus planticolens</name>
    <dbReference type="NCBI Taxonomy" id="2654976"/>
    <lineage>
        <taxon>Bacteria</taxon>
        <taxon>Bacillati</taxon>
        <taxon>Bacillota</taxon>
        <taxon>Bacilli</taxon>
        <taxon>Bacillales</taxon>
        <taxon>Paenibacillaceae</taxon>
        <taxon>Paenibacillus</taxon>
    </lineage>
</organism>
<feature type="signal peptide" evidence="2">
    <location>
        <begin position="1"/>
        <end position="27"/>
    </location>
</feature>
<dbReference type="InterPro" id="IPR013491">
    <property type="entry name" value="Tape_meas_N"/>
</dbReference>
<reference evidence="4 5" key="1">
    <citation type="submission" date="2019-10" db="EMBL/GenBank/DDBJ databases">
        <title>Description of Paenibacillus pedi sp. nov.</title>
        <authorList>
            <person name="Carlier A."/>
            <person name="Qi S."/>
        </authorList>
    </citation>
    <scope>NUCLEOTIDE SEQUENCE [LARGE SCALE GENOMIC DNA]</scope>
    <source>
        <strain evidence="4 5">LMG 31457</strain>
    </source>
</reference>
<keyword evidence="2" id="KW-0732">Signal</keyword>
<name>A0ABX1ZEG9_9BACL</name>
<evidence type="ECO:0000256" key="2">
    <source>
        <dbReference type="SAM" id="SignalP"/>
    </source>
</evidence>
<evidence type="ECO:0000259" key="3">
    <source>
        <dbReference type="Pfam" id="PF20155"/>
    </source>
</evidence>
<accession>A0ABX1ZEG9</accession>
<comment type="caution">
    <text evidence="4">The sequence shown here is derived from an EMBL/GenBank/DDBJ whole genome shotgun (WGS) entry which is preliminary data.</text>
</comment>
<evidence type="ECO:0000313" key="4">
    <source>
        <dbReference type="EMBL" id="NOU98486.1"/>
    </source>
</evidence>
<gene>
    <name evidence="4" type="ORF">GC097_00400</name>
</gene>
<protein>
    <submittedName>
        <fullName evidence="4">Tape measure protein</fullName>
    </submittedName>
</protein>